<keyword evidence="1" id="KW-0238">DNA-binding</keyword>
<dbReference type="EMBL" id="CACRSQ010000003">
    <property type="protein sequence ID" value="VYT10551.1"/>
    <property type="molecule type" value="Genomic_DNA"/>
</dbReference>
<gene>
    <name evidence="2" type="ORF">ACLFYP115_01664</name>
</gene>
<dbReference type="PANTHER" id="PTHR46558:SF13">
    <property type="entry name" value="HTH-TYPE TRANSCRIPTIONAL REGULATOR IMMR"/>
    <property type="match status" value="1"/>
</dbReference>
<dbReference type="CDD" id="cd00093">
    <property type="entry name" value="HTH_XRE"/>
    <property type="match status" value="1"/>
</dbReference>
<dbReference type="Pfam" id="PF01381">
    <property type="entry name" value="HTH_3"/>
    <property type="match status" value="1"/>
</dbReference>
<accession>A0A6N2U2B1</accession>
<proteinExistence type="predicted"/>
<dbReference type="SMART" id="SM00530">
    <property type="entry name" value="HTH_XRE"/>
    <property type="match status" value="1"/>
</dbReference>
<evidence type="ECO:0000313" key="2">
    <source>
        <dbReference type="EMBL" id="VYT10551.1"/>
    </source>
</evidence>
<dbReference type="PROSITE" id="PS50943">
    <property type="entry name" value="HTH_CROC1"/>
    <property type="match status" value="1"/>
</dbReference>
<dbReference type="Gene3D" id="1.10.260.40">
    <property type="entry name" value="lambda repressor-like DNA-binding domains"/>
    <property type="match status" value="1"/>
</dbReference>
<reference evidence="2" key="1">
    <citation type="submission" date="2019-11" db="EMBL/GenBank/DDBJ databases">
        <authorList>
            <person name="Feng L."/>
        </authorList>
    </citation>
    <scope>NUCLEOTIDE SEQUENCE</scope>
    <source>
        <strain evidence="2">AcaccaeLFYP115</strain>
    </source>
</reference>
<organism evidence="2">
    <name type="scientific">Anaerostipes caccae</name>
    <dbReference type="NCBI Taxonomy" id="105841"/>
    <lineage>
        <taxon>Bacteria</taxon>
        <taxon>Bacillati</taxon>
        <taxon>Bacillota</taxon>
        <taxon>Clostridia</taxon>
        <taxon>Lachnospirales</taxon>
        <taxon>Lachnospiraceae</taxon>
        <taxon>Anaerostipes</taxon>
    </lineage>
</organism>
<dbReference type="SUPFAM" id="SSF47413">
    <property type="entry name" value="lambda repressor-like DNA-binding domains"/>
    <property type="match status" value="1"/>
</dbReference>
<dbReference type="AlphaFoldDB" id="A0A6N2U2B1"/>
<dbReference type="InterPro" id="IPR001387">
    <property type="entry name" value="Cro/C1-type_HTH"/>
</dbReference>
<dbReference type="InterPro" id="IPR010982">
    <property type="entry name" value="Lambda_DNA-bd_dom_sf"/>
</dbReference>
<name>A0A6N2U2B1_9FIRM</name>
<protein>
    <submittedName>
        <fullName evidence="2">Transcriptional repressor DicA</fullName>
    </submittedName>
</protein>
<evidence type="ECO:0000256" key="1">
    <source>
        <dbReference type="ARBA" id="ARBA00023125"/>
    </source>
</evidence>
<sequence>MEFYKNLNRFRKEKGWSQEELGNRLNVSRQTVSKWELGTTTPEMNKLMELSRIFQVSIDELVGNSNAPGEKEVVYVTVNLHYEYKSRLTVFGIPLVHINFGRGMYKAKGVIAIGNFAVGLFSMGLLSAGLISIGTASLGLLAFGGLALGGLAIGGAALGIFAIGGLAVGVYAAGGCALAARIAVGGYANAHIAIGGAADGAFVFTEKGAAACEEIRQTILREYPRTWKFLIRLFSAAMR</sequence>
<dbReference type="GO" id="GO:0003677">
    <property type="term" value="F:DNA binding"/>
    <property type="evidence" value="ECO:0007669"/>
    <property type="project" value="UniProtKB-KW"/>
</dbReference>
<dbReference type="PANTHER" id="PTHR46558">
    <property type="entry name" value="TRACRIPTIONAL REGULATORY PROTEIN-RELATED-RELATED"/>
    <property type="match status" value="1"/>
</dbReference>
<dbReference type="RefSeq" id="WP_006567330.1">
    <property type="nucleotide sequence ID" value="NZ_BAABZP010000001.1"/>
</dbReference>